<feature type="transmembrane region" description="Helical" evidence="6">
    <location>
        <begin position="12"/>
        <end position="29"/>
    </location>
</feature>
<name>A0A926RXT1_9BACI</name>
<dbReference type="AlphaFoldDB" id="A0A926RXT1"/>
<dbReference type="PANTHER" id="PTHR34820:SF4">
    <property type="entry name" value="INNER MEMBRANE PROTEIN YEBZ"/>
    <property type="match status" value="1"/>
</dbReference>
<feature type="transmembrane region" description="Helical" evidence="6">
    <location>
        <begin position="307"/>
        <end position="328"/>
    </location>
</feature>
<dbReference type="PANTHER" id="PTHR34820">
    <property type="entry name" value="INNER MEMBRANE PROTEIN YEBZ"/>
    <property type="match status" value="1"/>
</dbReference>
<comment type="caution">
    <text evidence="8">The sequence shown here is derived from an EMBL/GenBank/DDBJ whole genome shotgun (WGS) entry which is preliminary data.</text>
</comment>
<feature type="transmembrane region" description="Helical" evidence="6">
    <location>
        <begin position="253"/>
        <end position="270"/>
    </location>
</feature>
<organism evidence="8 9">
    <name type="scientific">Metabacillus arenae</name>
    <dbReference type="NCBI Taxonomy" id="2771434"/>
    <lineage>
        <taxon>Bacteria</taxon>
        <taxon>Bacillati</taxon>
        <taxon>Bacillota</taxon>
        <taxon>Bacilli</taxon>
        <taxon>Bacillales</taxon>
        <taxon>Bacillaceae</taxon>
        <taxon>Metabacillus</taxon>
    </lineage>
</organism>
<keyword evidence="9" id="KW-1185">Reference proteome</keyword>
<feature type="transmembrane region" description="Helical" evidence="6">
    <location>
        <begin position="41"/>
        <end position="63"/>
    </location>
</feature>
<evidence type="ECO:0000256" key="3">
    <source>
        <dbReference type="ARBA" id="ARBA00022692"/>
    </source>
</evidence>
<dbReference type="Pfam" id="PF05425">
    <property type="entry name" value="CopD"/>
    <property type="match status" value="1"/>
</dbReference>
<protein>
    <submittedName>
        <fullName evidence="8">CopD family protein</fullName>
    </submittedName>
</protein>
<accession>A0A926RXT1</accession>
<dbReference type="InterPro" id="IPR008457">
    <property type="entry name" value="Cu-R_CopD_dom"/>
</dbReference>
<feature type="transmembrane region" description="Helical" evidence="6">
    <location>
        <begin position="213"/>
        <end position="232"/>
    </location>
</feature>
<evidence type="ECO:0000256" key="5">
    <source>
        <dbReference type="ARBA" id="ARBA00023136"/>
    </source>
</evidence>
<feature type="transmembrane region" description="Helical" evidence="6">
    <location>
        <begin position="138"/>
        <end position="159"/>
    </location>
</feature>
<keyword evidence="5 6" id="KW-0472">Membrane</keyword>
<evidence type="ECO:0000256" key="1">
    <source>
        <dbReference type="ARBA" id="ARBA00004651"/>
    </source>
</evidence>
<evidence type="ECO:0000256" key="4">
    <source>
        <dbReference type="ARBA" id="ARBA00022989"/>
    </source>
</evidence>
<evidence type="ECO:0000313" key="9">
    <source>
        <dbReference type="Proteomes" id="UP000626844"/>
    </source>
</evidence>
<feature type="domain" description="Copper resistance protein D" evidence="7">
    <location>
        <begin position="167"/>
        <end position="263"/>
    </location>
</feature>
<dbReference type="EMBL" id="JACXAI010000027">
    <property type="protein sequence ID" value="MBD1382218.1"/>
    <property type="molecule type" value="Genomic_DNA"/>
</dbReference>
<evidence type="ECO:0000256" key="2">
    <source>
        <dbReference type="ARBA" id="ARBA00022475"/>
    </source>
</evidence>
<feature type="transmembrane region" description="Helical" evidence="6">
    <location>
        <begin position="111"/>
        <end position="132"/>
    </location>
</feature>
<evidence type="ECO:0000256" key="6">
    <source>
        <dbReference type="SAM" id="Phobius"/>
    </source>
</evidence>
<evidence type="ECO:0000259" key="7">
    <source>
        <dbReference type="Pfam" id="PF05425"/>
    </source>
</evidence>
<feature type="transmembrane region" description="Helical" evidence="6">
    <location>
        <begin position="335"/>
        <end position="355"/>
    </location>
</feature>
<dbReference type="InterPro" id="IPR032694">
    <property type="entry name" value="CopC/D"/>
</dbReference>
<comment type="subcellular location">
    <subcellularLocation>
        <location evidence="1">Cell membrane</location>
        <topology evidence="1">Multi-pass membrane protein</topology>
    </subcellularLocation>
</comment>
<keyword evidence="3 6" id="KW-0812">Transmembrane</keyword>
<evidence type="ECO:0000313" key="8">
    <source>
        <dbReference type="EMBL" id="MBD1382218.1"/>
    </source>
</evidence>
<gene>
    <name evidence="8" type="ORF">IC621_18520</name>
</gene>
<feature type="transmembrane region" description="Helical" evidence="6">
    <location>
        <begin position="83"/>
        <end position="102"/>
    </location>
</feature>
<keyword evidence="2" id="KW-1003">Cell membrane</keyword>
<sequence length="357" mass="39812">MESIIPLTEFITYVLFSFLTGHVALQFVPKSKKPVTKIPKPVLLLAALGIIVFSLPPALQVVFYFGDGFGVETLSLFTQFEVGISWIFIGFMATLLWMTIYVEGSKYIQAFLILLMILAVGYASHGASLAFWPGFISHSVHFFAVTLWTGILLHVGWIAKEVKVWGAFLKWFTPLAIGCLLLLTASGLTVMSLMVDFRDYANSWALTYGQMLLLKHISIIPILAFAIINGILAKKIKENEDFEPQQWIQAETIFLMFAFFFTGIMGTLQPPHQVNFTIQSDGAASWVVSLIGKEITAPFQIQFSPSLQGILVGIMAIFFFALLFVSFYKKTKASIALLFGICFMIAFYLGIMLNITV</sequence>
<dbReference type="GO" id="GO:0005886">
    <property type="term" value="C:plasma membrane"/>
    <property type="evidence" value="ECO:0007669"/>
    <property type="project" value="UniProtKB-SubCell"/>
</dbReference>
<keyword evidence="4 6" id="KW-1133">Transmembrane helix</keyword>
<reference evidence="8" key="1">
    <citation type="submission" date="2020-09" db="EMBL/GenBank/DDBJ databases">
        <title>A novel bacterium of genus Bacillus, isolated from South China Sea.</title>
        <authorList>
            <person name="Huang H."/>
            <person name="Mo K."/>
            <person name="Hu Y."/>
        </authorList>
    </citation>
    <scope>NUCLEOTIDE SEQUENCE</scope>
    <source>
        <strain evidence="8">IB182487</strain>
    </source>
</reference>
<feature type="transmembrane region" description="Helical" evidence="6">
    <location>
        <begin position="171"/>
        <end position="193"/>
    </location>
</feature>
<dbReference type="Proteomes" id="UP000626844">
    <property type="component" value="Unassembled WGS sequence"/>
</dbReference>
<proteinExistence type="predicted"/>
<dbReference type="GO" id="GO:0006825">
    <property type="term" value="P:copper ion transport"/>
    <property type="evidence" value="ECO:0007669"/>
    <property type="project" value="InterPro"/>
</dbReference>